<feature type="transmembrane region" description="Helical" evidence="11">
    <location>
        <begin position="256"/>
        <end position="277"/>
    </location>
</feature>
<feature type="region of interest" description="Disordered" evidence="10">
    <location>
        <begin position="26"/>
        <end position="46"/>
    </location>
</feature>
<dbReference type="FunFam" id="1.10.3720.10:FF:000003">
    <property type="entry name" value="Aliphatic sulfonate ABC transporter permease"/>
    <property type="match status" value="1"/>
</dbReference>
<dbReference type="GO" id="GO:0006811">
    <property type="term" value="P:monoatomic ion transport"/>
    <property type="evidence" value="ECO:0007669"/>
    <property type="project" value="UniProtKB-KW"/>
</dbReference>
<evidence type="ECO:0000256" key="7">
    <source>
        <dbReference type="ARBA" id="ARBA00022989"/>
    </source>
</evidence>
<keyword evidence="8" id="KW-0406">Ion transport</keyword>
<evidence type="ECO:0000256" key="10">
    <source>
        <dbReference type="SAM" id="MobiDB-lite"/>
    </source>
</evidence>
<organism evidence="13">
    <name type="scientific">mine drainage metagenome</name>
    <dbReference type="NCBI Taxonomy" id="410659"/>
    <lineage>
        <taxon>unclassified sequences</taxon>
        <taxon>metagenomes</taxon>
        <taxon>ecological metagenomes</taxon>
    </lineage>
</organism>
<dbReference type="Pfam" id="PF00528">
    <property type="entry name" value="BPD_transp_1"/>
    <property type="match status" value="1"/>
</dbReference>
<evidence type="ECO:0000256" key="1">
    <source>
        <dbReference type="ARBA" id="ARBA00004533"/>
    </source>
</evidence>
<evidence type="ECO:0000259" key="12">
    <source>
        <dbReference type="PROSITE" id="PS50928"/>
    </source>
</evidence>
<feature type="transmembrane region" description="Helical" evidence="11">
    <location>
        <begin position="191"/>
        <end position="210"/>
    </location>
</feature>
<dbReference type="AlphaFoldDB" id="E6PMQ3"/>
<proteinExistence type="predicted"/>
<dbReference type="PANTHER" id="PTHR30151">
    <property type="entry name" value="ALKANE SULFONATE ABC TRANSPORTER-RELATED, MEMBRANE SUBUNIT"/>
    <property type="match status" value="1"/>
</dbReference>
<evidence type="ECO:0000256" key="3">
    <source>
        <dbReference type="ARBA" id="ARBA00022448"/>
    </source>
</evidence>
<sequence length="320" mass="34612">MNTAVLSGAAGFNPEPPTESIALDAQTAQTAAHAEPASAATATSSSSKFAIRPMSADDRKRARNRRIVLALVAPLAGLALLLLVWELAAEHSAQFPSPLVTWKSAQKVFAHPFYNNGPNDVGIGWNLLASLQRVAYGFGLAALAGIPLGFAIGRMRFLNRMLSPIISLLRPVSPLAWLPIGLYVFSNAPAAAIYTIFICSIWPMMINTAIGVQRIPQDYLNVARVLDLSTWKVFTKILLPSVMPYMMTGVRLSVGTAWLVIVAAEMLTGGTGIGFWLWNEWNNLNLAHIIIAILVIGVTGMVLEGALMLLARRFSYDEAR</sequence>
<dbReference type="CDD" id="cd06261">
    <property type="entry name" value="TM_PBP2"/>
    <property type="match status" value="1"/>
</dbReference>
<evidence type="ECO:0000256" key="8">
    <source>
        <dbReference type="ARBA" id="ARBA00023065"/>
    </source>
</evidence>
<dbReference type="GO" id="GO:0015112">
    <property type="term" value="F:nitrate transmembrane transporter activity"/>
    <property type="evidence" value="ECO:0007669"/>
    <property type="project" value="InterPro"/>
</dbReference>
<dbReference type="EMBL" id="CABM01000022">
    <property type="protein sequence ID" value="CBH96205.1"/>
    <property type="molecule type" value="Genomic_DNA"/>
</dbReference>
<evidence type="ECO:0000256" key="2">
    <source>
        <dbReference type="ARBA" id="ARBA00004651"/>
    </source>
</evidence>
<evidence type="ECO:0000256" key="9">
    <source>
        <dbReference type="ARBA" id="ARBA00023136"/>
    </source>
</evidence>
<dbReference type="NCBIfam" id="TIGR01183">
    <property type="entry name" value="ntrB"/>
    <property type="match status" value="1"/>
</dbReference>
<keyword evidence="6 11" id="KW-0812">Transmembrane</keyword>
<comment type="subcellular location">
    <subcellularLocation>
        <location evidence="1">Cell inner membrane</location>
    </subcellularLocation>
    <subcellularLocation>
        <location evidence="2">Cell membrane</location>
        <topology evidence="2">Multi-pass membrane protein</topology>
    </subcellularLocation>
</comment>
<gene>
    <name evidence="13" type="primary">nrtB</name>
    <name evidence="13" type="ORF">CARN2_1196</name>
</gene>
<accession>E6PMQ3</accession>
<feature type="transmembrane region" description="Helical" evidence="11">
    <location>
        <begin position="134"/>
        <end position="153"/>
    </location>
</feature>
<evidence type="ECO:0000256" key="4">
    <source>
        <dbReference type="ARBA" id="ARBA00022475"/>
    </source>
</evidence>
<reference evidence="13" key="1">
    <citation type="submission" date="2009-10" db="EMBL/GenBank/DDBJ databases">
        <title>Diversity of trophic interactions inside an arsenic-rich microbial ecosystem.</title>
        <authorList>
            <person name="Bertin P.N."/>
            <person name="Heinrich-Salmeron A."/>
            <person name="Pelletier E."/>
            <person name="Goulhen-Chollet F."/>
            <person name="Arsene-Ploetze F."/>
            <person name="Gallien S."/>
            <person name="Calteau A."/>
            <person name="Vallenet D."/>
            <person name="Casiot C."/>
            <person name="Chane-Woon-Ming B."/>
            <person name="Giloteaux L."/>
            <person name="Barakat M."/>
            <person name="Bonnefoy V."/>
            <person name="Bruneel O."/>
            <person name="Chandler M."/>
            <person name="Cleiss J."/>
            <person name="Duran R."/>
            <person name="Elbaz-Poulichet F."/>
            <person name="Fonknechten N."/>
            <person name="Lauga B."/>
            <person name="Mornico D."/>
            <person name="Ortet P."/>
            <person name="Schaeffer C."/>
            <person name="Siguier P."/>
            <person name="Alexander Thil Smith A."/>
            <person name="Van Dorsselaer A."/>
            <person name="Weissenbach J."/>
            <person name="Medigue C."/>
            <person name="Le Paslier D."/>
        </authorList>
    </citation>
    <scope>NUCLEOTIDE SEQUENCE</scope>
</reference>
<dbReference type="Gene3D" id="1.10.3720.10">
    <property type="entry name" value="MetI-like"/>
    <property type="match status" value="1"/>
</dbReference>
<evidence type="ECO:0000256" key="11">
    <source>
        <dbReference type="SAM" id="Phobius"/>
    </source>
</evidence>
<comment type="caution">
    <text evidence="13">The sequence shown here is derived from an EMBL/GenBank/DDBJ whole genome shotgun (WGS) entry which is preliminary data.</text>
</comment>
<keyword evidence="5" id="KW-0997">Cell inner membrane</keyword>
<evidence type="ECO:0000256" key="6">
    <source>
        <dbReference type="ARBA" id="ARBA00022692"/>
    </source>
</evidence>
<evidence type="ECO:0000256" key="5">
    <source>
        <dbReference type="ARBA" id="ARBA00022519"/>
    </source>
</evidence>
<dbReference type="InterPro" id="IPR000515">
    <property type="entry name" value="MetI-like"/>
</dbReference>
<keyword evidence="7 11" id="KW-1133">Transmembrane helix</keyword>
<keyword evidence="4" id="KW-1003">Cell membrane</keyword>
<dbReference type="PANTHER" id="PTHR30151:SF7">
    <property type="entry name" value="NITRATE IMPORT PERMEASE PROTEIN NRTB"/>
    <property type="match status" value="1"/>
</dbReference>
<feature type="transmembrane region" description="Helical" evidence="11">
    <location>
        <begin position="67"/>
        <end position="88"/>
    </location>
</feature>
<evidence type="ECO:0000313" key="13">
    <source>
        <dbReference type="EMBL" id="CBH96205.1"/>
    </source>
</evidence>
<protein>
    <submittedName>
        <fullName evidence="13">Nitrate transporter component</fullName>
    </submittedName>
</protein>
<feature type="domain" description="ABC transmembrane type-1" evidence="12">
    <location>
        <begin position="127"/>
        <end position="311"/>
    </location>
</feature>
<dbReference type="InterPro" id="IPR005889">
    <property type="entry name" value="NtrB"/>
</dbReference>
<keyword evidence="9 11" id="KW-0472">Membrane</keyword>
<name>E6PMQ3_9ZZZZ</name>
<feature type="transmembrane region" description="Helical" evidence="11">
    <location>
        <begin position="165"/>
        <end position="185"/>
    </location>
</feature>
<dbReference type="PROSITE" id="PS50928">
    <property type="entry name" value="ABC_TM1"/>
    <property type="match status" value="1"/>
</dbReference>
<dbReference type="GO" id="GO:0005886">
    <property type="term" value="C:plasma membrane"/>
    <property type="evidence" value="ECO:0007669"/>
    <property type="project" value="UniProtKB-SubCell"/>
</dbReference>
<keyword evidence="3" id="KW-0813">Transport</keyword>
<feature type="transmembrane region" description="Helical" evidence="11">
    <location>
        <begin position="289"/>
        <end position="311"/>
    </location>
</feature>
<dbReference type="SUPFAM" id="SSF161098">
    <property type="entry name" value="MetI-like"/>
    <property type="match status" value="1"/>
</dbReference>
<dbReference type="InterPro" id="IPR035906">
    <property type="entry name" value="MetI-like_sf"/>
</dbReference>